<evidence type="ECO:0000313" key="4">
    <source>
        <dbReference type="EMBL" id="SFU23855.1"/>
    </source>
</evidence>
<feature type="domain" description="SH3b" evidence="3">
    <location>
        <begin position="35"/>
        <end position="86"/>
    </location>
</feature>
<name>A0A1I7EIZ4_9BURK</name>
<feature type="compositionally biased region" description="Pro residues" evidence="1">
    <location>
        <begin position="183"/>
        <end position="195"/>
    </location>
</feature>
<dbReference type="AlphaFoldDB" id="A0A1I7EIZ4"/>
<evidence type="ECO:0000256" key="2">
    <source>
        <dbReference type="SAM" id="SignalP"/>
    </source>
</evidence>
<keyword evidence="2" id="KW-0732">Signal</keyword>
<organism evidence="4 5">
    <name type="scientific">Paraburkholderia aspalathi</name>
    <dbReference type="NCBI Taxonomy" id="1324617"/>
    <lineage>
        <taxon>Bacteria</taxon>
        <taxon>Pseudomonadati</taxon>
        <taxon>Pseudomonadota</taxon>
        <taxon>Betaproteobacteria</taxon>
        <taxon>Burkholderiales</taxon>
        <taxon>Burkholderiaceae</taxon>
        <taxon>Paraburkholderia</taxon>
    </lineage>
</organism>
<feature type="compositionally biased region" description="Basic and acidic residues" evidence="1">
    <location>
        <begin position="218"/>
        <end position="236"/>
    </location>
</feature>
<dbReference type="RefSeq" id="WP_279630565.1">
    <property type="nucleotide sequence ID" value="NZ_FPBH01000023.1"/>
</dbReference>
<dbReference type="EMBL" id="FPBH01000023">
    <property type="protein sequence ID" value="SFU23855.1"/>
    <property type="molecule type" value="Genomic_DNA"/>
</dbReference>
<gene>
    <name evidence="4" type="ORF">SAMN05192563_102386</name>
</gene>
<dbReference type="Pfam" id="PF08239">
    <property type="entry name" value="SH3_3"/>
    <property type="match status" value="1"/>
</dbReference>
<feature type="compositionally biased region" description="Pro residues" evidence="1">
    <location>
        <begin position="135"/>
        <end position="147"/>
    </location>
</feature>
<accession>A0A1I7EIZ4</accession>
<evidence type="ECO:0000313" key="5">
    <source>
        <dbReference type="Proteomes" id="UP000198844"/>
    </source>
</evidence>
<feature type="compositionally biased region" description="Low complexity" evidence="1">
    <location>
        <begin position="148"/>
        <end position="159"/>
    </location>
</feature>
<evidence type="ECO:0000256" key="1">
    <source>
        <dbReference type="SAM" id="MobiDB-lite"/>
    </source>
</evidence>
<dbReference type="Proteomes" id="UP000198844">
    <property type="component" value="Unassembled WGS sequence"/>
</dbReference>
<protein>
    <submittedName>
        <fullName evidence="4">Uncharacterized conserved protein YraI</fullName>
    </submittedName>
</protein>
<dbReference type="Gene3D" id="2.30.30.40">
    <property type="entry name" value="SH3 Domains"/>
    <property type="match status" value="1"/>
</dbReference>
<reference evidence="4 5" key="1">
    <citation type="submission" date="2016-10" db="EMBL/GenBank/DDBJ databases">
        <authorList>
            <person name="de Groot N.N."/>
        </authorList>
    </citation>
    <scope>NUCLEOTIDE SEQUENCE [LARGE SCALE GENOMIC DNA]</scope>
    <source>
        <strain evidence="4 5">LMG 27731</strain>
    </source>
</reference>
<proteinExistence type="predicted"/>
<dbReference type="InterPro" id="IPR003646">
    <property type="entry name" value="SH3-like_bac-type"/>
</dbReference>
<feature type="region of interest" description="Disordered" evidence="1">
    <location>
        <begin position="132"/>
        <end position="236"/>
    </location>
</feature>
<feature type="chain" id="PRO_5011556325" evidence="2">
    <location>
        <begin position="26"/>
        <end position="236"/>
    </location>
</feature>
<feature type="signal peptide" evidence="2">
    <location>
        <begin position="1"/>
        <end position="25"/>
    </location>
</feature>
<sequence>MQKKIVIRAIAGGVCLMALSGAAFAQSPAYTNQPVDVYAGPSGDYPVVAQVPPSVQLTVYGCVSDYSWCDVEAPGLRGWVYGEYLDYPYQGTEVPIMTYGLQIGLPVVAFSFGTYWDHYYRGQPWYHDRDRWANRPPPMRGGPPPHGGQPAAGGPAMNPRPVMHGGPQPQPQPQQGYAHGPMQPQPGYPRGPAQPPGQMTGGHQGQPAVHPGGQSGEHGGEARGGNEDRNHPQDNH</sequence>
<evidence type="ECO:0000259" key="3">
    <source>
        <dbReference type="Pfam" id="PF08239"/>
    </source>
</evidence>